<protein>
    <submittedName>
        <fullName evidence="14">Uncharacterized protein</fullName>
    </submittedName>
</protein>
<sequence>MLREREFSDQVRSRTARVAPKIKKARLSEDCTCRICMEPDTKESPLITPCKCSGTVKYIHEECLKTWIISQEGDIDEGQCELCKTKFIMEFKIGRKCSPKESVKNGWSPFIYLPILFAVMVMLFLVIYLLAERYINISQGRNEKGYTIALMVTCGISGLVLLLLIVNTLKEICFVSKLDEWHIFSQSFDSDSEESIHVDKDETMIHDKSFCPVLIVPENLIVKGVKVRTPAVKPNMVQLNQRGRVVGFASRGVSPIPDNSASISIPLRLNTEPCLNNFK</sequence>
<name>A0A1R2BX87_9CILI</name>
<feature type="transmembrane region" description="Helical" evidence="11">
    <location>
        <begin position="110"/>
        <end position="131"/>
    </location>
</feature>
<dbReference type="GO" id="GO:0008270">
    <property type="term" value="F:zinc ion binding"/>
    <property type="evidence" value="ECO:0007669"/>
    <property type="project" value="UniProtKB-KW"/>
</dbReference>
<dbReference type="SMART" id="SM00744">
    <property type="entry name" value="RINGv"/>
    <property type="match status" value="1"/>
</dbReference>
<accession>A0A1R2BX87</accession>
<organism evidence="14 15">
    <name type="scientific">Stentor coeruleus</name>
    <dbReference type="NCBI Taxonomy" id="5963"/>
    <lineage>
        <taxon>Eukaryota</taxon>
        <taxon>Sar</taxon>
        <taxon>Alveolata</taxon>
        <taxon>Ciliophora</taxon>
        <taxon>Postciliodesmatophora</taxon>
        <taxon>Heterotrichea</taxon>
        <taxon>Heterotrichida</taxon>
        <taxon>Stentoridae</taxon>
        <taxon>Stentor</taxon>
    </lineage>
</organism>
<evidence type="ECO:0000256" key="2">
    <source>
        <dbReference type="ARBA" id="ARBA00022679"/>
    </source>
</evidence>
<keyword evidence="4" id="KW-0479">Metal-binding</keyword>
<dbReference type="GO" id="GO:0016020">
    <property type="term" value="C:membrane"/>
    <property type="evidence" value="ECO:0007669"/>
    <property type="project" value="UniProtKB-SubCell"/>
</dbReference>
<dbReference type="PROSITE" id="PS50089">
    <property type="entry name" value="ZF_RING_2"/>
    <property type="match status" value="1"/>
</dbReference>
<evidence type="ECO:0000256" key="10">
    <source>
        <dbReference type="PROSITE-ProRule" id="PRU00175"/>
    </source>
</evidence>
<dbReference type="AlphaFoldDB" id="A0A1R2BX87"/>
<keyword evidence="15" id="KW-1185">Reference proteome</keyword>
<evidence type="ECO:0000256" key="8">
    <source>
        <dbReference type="ARBA" id="ARBA00022989"/>
    </source>
</evidence>
<evidence type="ECO:0000256" key="9">
    <source>
        <dbReference type="ARBA" id="ARBA00023136"/>
    </source>
</evidence>
<gene>
    <name evidence="14" type="ORF">SteCoe_18167</name>
</gene>
<feature type="transmembrane region" description="Helical" evidence="11">
    <location>
        <begin position="146"/>
        <end position="166"/>
    </location>
</feature>
<dbReference type="InterPro" id="IPR011016">
    <property type="entry name" value="Znf_RING-CH"/>
</dbReference>
<dbReference type="Proteomes" id="UP000187209">
    <property type="component" value="Unassembled WGS sequence"/>
</dbReference>
<evidence type="ECO:0000256" key="7">
    <source>
        <dbReference type="ARBA" id="ARBA00022833"/>
    </source>
</evidence>
<keyword evidence="7" id="KW-0862">Zinc</keyword>
<evidence type="ECO:0000256" key="1">
    <source>
        <dbReference type="ARBA" id="ARBA00004141"/>
    </source>
</evidence>
<evidence type="ECO:0000313" key="15">
    <source>
        <dbReference type="Proteomes" id="UP000187209"/>
    </source>
</evidence>
<keyword evidence="3 11" id="KW-0812">Transmembrane</keyword>
<evidence type="ECO:0000313" key="14">
    <source>
        <dbReference type="EMBL" id="OMJ81376.1"/>
    </source>
</evidence>
<dbReference type="GO" id="GO:0016740">
    <property type="term" value="F:transferase activity"/>
    <property type="evidence" value="ECO:0007669"/>
    <property type="project" value="UniProtKB-KW"/>
</dbReference>
<evidence type="ECO:0000256" key="11">
    <source>
        <dbReference type="SAM" id="Phobius"/>
    </source>
</evidence>
<feature type="domain" description="RING-type" evidence="12">
    <location>
        <begin position="33"/>
        <end position="84"/>
    </location>
</feature>
<dbReference type="EMBL" id="MPUH01000383">
    <property type="protein sequence ID" value="OMJ81376.1"/>
    <property type="molecule type" value="Genomic_DNA"/>
</dbReference>
<evidence type="ECO:0000259" key="12">
    <source>
        <dbReference type="PROSITE" id="PS50089"/>
    </source>
</evidence>
<keyword evidence="8 11" id="KW-1133">Transmembrane helix</keyword>
<evidence type="ECO:0000259" key="13">
    <source>
        <dbReference type="PROSITE" id="PS51292"/>
    </source>
</evidence>
<keyword evidence="6" id="KW-0833">Ubl conjugation pathway</keyword>
<evidence type="ECO:0000256" key="6">
    <source>
        <dbReference type="ARBA" id="ARBA00022786"/>
    </source>
</evidence>
<proteinExistence type="predicted"/>
<dbReference type="PANTHER" id="PTHR46065">
    <property type="entry name" value="E3 UBIQUITIN-PROTEIN LIGASE MARCH 2/3 FAMILY MEMBER"/>
    <property type="match status" value="1"/>
</dbReference>
<keyword evidence="2" id="KW-0808">Transferase</keyword>
<dbReference type="InterPro" id="IPR013083">
    <property type="entry name" value="Znf_RING/FYVE/PHD"/>
</dbReference>
<evidence type="ECO:0000256" key="3">
    <source>
        <dbReference type="ARBA" id="ARBA00022692"/>
    </source>
</evidence>
<comment type="caution">
    <text evidence="14">The sequence shown here is derived from an EMBL/GenBank/DDBJ whole genome shotgun (WGS) entry which is preliminary data.</text>
</comment>
<dbReference type="OrthoDB" id="287563at2759"/>
<dbReference type="Gene3D" id="3.30.40.10">
    <property type="entry name" value="Zinc/RING finger domain, C3HC4 (zinc finger)"/>
    <property type="match status" value="1"/>
</dbReference>
<reference evidence="14 15" key="1">
    <citation type="submission" date="2016-11" db="EMBL/GenBank/DDBJ databases">
        <title>The macronuclear genome of Stentor coeruleus: a giant cell with tiny introns.</title>
        <authorList>
            <person name="Slabodnick M."/>
            <person name="Ruby J.G."/>
            <person name="Reiff S.B."/>
            <person name="Swart E.C."/>
            <person name="Gosai S."/>
            <person name="Prabakaran S."/>
            <person name="Witkowska E."/>
            <person name="Larue G.E."/>
            <person name="Fisher S."/>
            <person name="Freeman R.M."/>
            <person name="Gunawardena J."/>
            <person name="Chu W."/>
            <person name="Stover N.A."/>
            <person name="Gregory B.D."/>
            <person name="Nowacki M."/>
            <person name="Derisi J."/>
            <person name="Roy S.W."/>
            <person name="Marshall W.F."/>
            <person name="Sood P."/>
        </authorList>
    </citation>
    <scope>NUCLEOTIDE SEQUENCE [LARGE SCALE GENOMIC DNA]</scope>
    <source>
        <strain evidence="14">WM001</strain>
    </source>
</reference>
<comment type="subcellular location">
    <subcellularLocation>
        <location evidence="1">Membrane</location>
        <topology evidence="1">Multi-pass membrane protein</topology>
    </subcellularLocation>
</comment>
<dbReference type="InterPro" id="IPR001841">
    <property type="entry name" value="Znf_RING"/>
</dbReference>
<dbReference type="Pfam" id="PF12906">
    <property type="entry name" value="RINGv"/>
    <property type="match status" value="1"/>
</dbReference>
<dbReference type="SUPFAM" id="SSF57850">
    <property type="entry name" value="RING/U-box"/>
    <property type="match status" value="1"/>
</dbReference>
<feature type="domain" description="RING-CH-type" evidence="13">
    <location>
        <begin position="25"/>
        <end position="90"/>
    </location>
</feature>
<keyword evidence="5 10" id="KW-0863">Zinc-finger</keyword>
<evidence type="ECO:0000256" key="4">
    <source>
        <dbReference type="ARBA" id="ARBA00022723"/>
    </source>
</evidence>
<evidence type="ECO:0000256" key="5">
    <source>
        <dbReference type="ARBA" id="ARBA00022771"/>
    </source>
</evidence>
<dbReference type="PANTHER" id="PTHR46065:SF3">
    <property type="entry name" value="FI20425P1"/>
    <property type="match status" value="1"/>
</dbReference>
<dbReference type="PROSITE" id="PS51292">
    <property type="entry name" value="ZF_RING_CH"/>
    <property type="match status" value="1"/>
</dbReference>
<dbReference type="CDD" id="cd16495">
    <property type="entry name" value="RING_CH-C4HC3_MARCH"/>
    <property type="match status" value="1"/>
</dbReference>
<keyword evidence="9 11" id="KW-0472">Membrane</keyword>